<comment type="caution">
    <text evidence="3">The sequence shown here is derived from an EMBL/GenBank/DDBJ whole genome shotgun (WGS) entry which is preliminary data.</text>
</comment>
<feature type="transmembrane region" description="Helical" evidence="1">
    <location>
        <begin position="20"/>
        <end position="38"/>
    </location>
</feature>
<dbReference type="AlphaFoldDB" id="A0A0L6U6D0"/>
<gene>
    <name evidence="3" type="ORF">VP01_951g9</name>
</gene>
<evidence type="ECO:0000256" key="1">
    <source>
        <dbReference type="SAM" id="Phobius"/>
    </source>
</evidence>
<keyword evidence="1" id="KW-0472">Membrane</keyword>
<evidence type="ECO:0000259" key="2">
    <source>
        <dbReference type="Pfam" id="PF20515"/>
    </source>
</evidence>
<keyword evidence="1" id="KW-1133">Transmembrane helix</keyword>
<feature type="domain" description="Tet-like 2OG-Fe(II) oxygenase" evidence="2">
    <location>
        <begin position="108"/>
        <end position="186"/>
    </location>
</feature>
<dbReference type="EMBL" id="LAVV01015181">
    <property type="protein sequence ID" value="KNZ44089.1"/>
    <property type="molecule type" value="Genomic_DNA"/>
</dbReference>
<dbReference type="VEuPathDB" id="FungiDB:VP01_951g9"/>
<evidence type="ECO:0000313" key="3">
    <source>
        <dbReference type="EMBL" id="KNZ44089.1"/>
    </source>
</evidence>
<reference evidence="3 4" key="1">
    <citation type="submission" date="2015-08" db="EMBL/GenBank/DDBJ databases">
        <title>Next Generation Sequencing and Analysis of the Genome of Puccinia sorghi L Schw, the Causal Agent of Maize Common Rust.</title>
        <authorList>
            <person name="Rochi L."/>
            <person name="Burguener G."/>
            <person name="Darino M."/>
            <person name="Turjanski A."/>
            <person name="Kreff E."/>
            <person name="Dieguez M.J."/>
            <person name="Sacco F."/>
        </authorList>
    </citation>
    <scope>NUCLEOTIDE SEQUENCE [LARGE SCALE GENOMIC DNA]</scope>
    <source>
        <strain evidence="3 4">RO10H11247</strain>
    </source>
</reference>
<name>A0A0L6U6D0_9BASI</name>
<sequence>MNWMAYILKRQLQAVDQRTPVNHGIVFFLLLTSGLNVFRDPLEKKFIIAIIKFTSFYQLTPSEKDYLNFISTFLHQKNPSSAQSARGSPTLKSRSVVVISKILIFLSSLISITINSLQDLYNIPSFADLSYGKLAEDSNFLPHITPTTNGFFNPPHKYQDHISQYAFVLWLPTSLSDGSLLDSSEHDITSTKKYAHCNMTHSSSQNFTCLGLFVQINSSLSSTFDRCNKDFYKDF</sequence>
<protein>
    <recommendedName>
        <fullName evidence="2">Tet-like 2OG-Fe(II) oxygenase domain-containing protein</fullName>
    </recommendedName>
</protein>
<dbReference type="Pfam" id="PF20515">
    <property type="entry name" value="2OG-FeII_Oxy_6"/>
    <property type="match status" value="1"/>
</dbReference>
<evidence type="ECO:0000313" key="4">
    <source>
        <dbReference type="Proteomes" id="UP000037035"/>
    </source>
</evidence>
<proteinExistence type="predicted"/>
<keyword evidence="4" id="KW-1185">Reference proteome</keyword>
<keyword evidence="1" id="KW-0812">Transmembrane</keyword>
<dbReference type="Proteomes" id="UP000037035">
    <property type="component" value="Unassembled WGS sequence"/>
</dbReference>
<organism evidence="3 4">
    <name type="scientific">Puccinia sorghi</name>
    <dbReference type="NCBI Taxonomy" id="27349"/>
    <lineage>
        <taxon>Eukaryota</taxon>
        <taxon>Fungi</taxon>
        <taxon>Dikarya</taxon>
        <taxon>Basidiomycota</taxon>
        <taxon>Pucciniomycotina</taxon>
        <taxon>Pucciniomycetes</taxon>
        <taxon>Pucciniales</taxon>
        <taxon>Pucciniaceae</taxon>
        <taxon>Puccinia</taxon>
    </lineage>
</organism>
<dbReference type="InterPro" id="IPR046798">
    <property type="entry name" value="2OG-FeII_Oxy_6"/>
</dbReference>
<accession>A0A0L6U6D0</accession>